<name>A0ABT5V9C4_9BACI</name>
<protein>
    <submittedName>
        <fullName evidence="1">Heptaprenyl diphosphate synthase component 1</fullName>
    </submittedName>
</protein>
<proteinExistence type="predicted"/>
<accession>A0ABT5V9C4</accession>
<dbReference type="InterPro" id="IPR009920">
    <property type="entry name" value="HEPPP_synth_su1"/>
</dbReference>
<dbReference type="Pfam" id="PF07307">
    <property type="entry name" value="HEPPP_synt_1"/>
    <property type="match status" value="1"/>
</dbReference>
<dbReference type="RefSeq" id="WP_275116563.1">
    <property type="nucleotide sequence ID" value="NZ_JAOTPO010000001.1"/>
</dbReference>
<comment type="caution">
    <text evidence="1">The sequence shown here is derived from an EMBL/GenBank/DDBJ whole genome shotgun (WGS) entry which is preliminary data.</text>
</comment>
<sequence>MNDFNEMVNECKDKFFSLTEHTFLQKYIQKPDIDEDKVRFIYAMLSEQLPEIDINNIALASILVDAALNTHEKVSLNKINSDYVKKNRQLTVLAGDYYSSLYYYLLAHSGQMSMIRLFSISIQEINEHKMNIYQNENLTFEATHRDICSIESAILQNMADHFQLPNWKLAISEFFFLKRLIFERSQWLEGRKLPIVRALIHDHKQSKPEPYNPTHVEVLQLINEKISEGKEQVEKLLEDPLFQQDVIMKQMERLFSPLNYS</sequence>
<dbReference type="Proteomes" id="UP001148125">
    <property type="component" value="Unassembled WGS sequence"/>
</dbReference>
<evidence type="ECO:0000313" key="2">
    <source>
        <dbReference type="Proteomes" id="UP001148125"/>
    </source>
</evidence>
<keyword evidence="2" id="KW-1185">Reference proteome</keyword>
<dbReference type="Gene3D" id="1.20.120.1450">
    <property type="match status" value="1"/>
</dbReference>
<gene>
    <name evidence="1" type="ORF">N7Z68_00865</name>
</gene>
<reference evidence="1" key="1">
    <citation type="submission" date="2024-05" db="EMBL/GenBank/DDBJ databases">
        <title>Alkalihalobacillus sp. strain MEB203 novel alkaliphilic bacterium from Lonar Lake, India.</title>
        <authorList>
            <person name="Joshi A."/>
            <person name="Thite S."/>
            <person name="Mengade P."/>
        </authorList>
    </citation>
    <scope>NUCLEOTIDE SEQUENCE</scope>
    <source>
        <strain evidence="1">MEB 203</strain>
    </source>
</reference>
<evidence type="ECO:0000313" key="1">
    <source>
        <dbReference type="EMBL" id="MDE5411932.1"/>
    </source>
</evidence>
<organism evidence="1 2">
    <name type="scientific">Alkalihalobacterium chitinilyticum</name>
    <dbReference type="NCBI Taxonomy" id="2980103"/>
    <lineage>
        <taxon>Bacteria</taxon>
        <taxon>Bacillati</taxon>
        <taxon>Bacillota</taxon>
        <taxon>Bacilli</taxon>
        <taxon>Bacillales</taxon>
        <taxon>Bacillaceae</taxon>
        <taxon>Alkalihalobacterium</taxon>
    </lineage>
</organism>
<dbReference type="EMBL" id="JAOTPO010000001">
    <property type="protein sequence ID" value="MDE5411932.1"/>
    <property type="molecule type" value="Genomic_DNA"/>
</dbReference>